<dbReference type="Gene3D" id="3.10.20.90">
    <property type="entry name" value="Phosphatidylinositol 3-kinase Catalytic Subunit, Chain A, domain 1"/>
    <property type="match status" value="1"/>
</dbReference>
<feature type="region of interest" description="Disordered" evidence="1">
    <location>
        <begin position="581"/>
        <end position="625"/>
    </location>
</feature>
<gene>
    <name evidence="3" type="ORF">QBC33DRAFT_556093</name>
</gene>
<feature type="transmembrane region" description="Helical" evidence="2">
    <location>
        <begin position="539"/>
        <end position="561"/>
    </location>
</feature>
<dbReference type="InterPro" id="IPR029071">
    <property type="entry name" value="Ubiquitin-like_domsf"/>
</dbReference>
<proteinExistence type="predicted"/>
<keyword evidence="4" id="KW-1185">Reference proteome</keyword>
<feature type="compositionally biased region" description="Polar residues" evidence="1">
    <location>
        <begin position="371"/>
        <end position="390"/>
    </location>
</feature>
<feature type="region of interest" description="Disordered" evidence="1">
    <location>
        <begin position="455"/>
        <end position="486"/>
    </location>
</feature>
<keyword evidence="2" id="KW-1133">Transmembrane helix</keyword>
<feature type="compositionally biased region" description="Low complexity" evidence="1">
    <location>
        <begin position="602"/>
        <end position="621"/>
    </location>
</feature>
<feature type="compositionally biased region" description="Gly residues" evidence="1">
    <location>
        <begin position="729"/>
        <end position="740"/>
    </location>
</feature>
<dbReference type="GO" id="GO:0030968">
    <property type="term" value="P:endoplasmic reticulum unfolded protein response"/>
    <property type="evidence" value="ECO:0007669"/>
    <property type="project" value="TreeGrafter"/>
</dbReference>
<accession>A0AAJ0C612</accession>
<dbReference type="PANTHER" id="PTHR12943">
    <property type="entry name" value="HOMOCYSTEINE-RESPONSIVE ENDOPLASMIC RETICULUM-RESIDENT UNIQUITIN-LIKE DOMAIN HERPUD PROTEIN FAMILY MEMBER"/>
    <property type="match status" value="1"/>
</dbReference>
<dbReference type="SUPFAM" id="SSF54236">
    <property type="entry name" value="Ubiquitin-like"/>
    <property type="match status" value="1"/>
</dbReference>
<dbReference type="Proteomes" id="UP001244011">
    <property type="component" value="Unassembled WGS sequence"/>
</dbReference>
<protein>
    <submittedName>
        <fullName evidence="3">Ubiquitin family protein</fullName>
    </submittedName>
</protein>
<dbReference type="RefSeq" id="XP_060286833.1">
    <property type="nucleotide sequence ID" value="XM_060429693.1"/>
</dbReference>
<evidence type="ECO:0000256" key="2">
    <source>
        <dbReference type="SAM" id="Phobius"/>
    </source>
</evidence>
<dbReference type="EMBL" id="MU839000">
    <property type="protein sequence ID" value="KAK1770620.1"/>
    <property type="molecule type" value="Genomic_DNA"/>
</dbReference>
<keyword evidence="2" id="KW-0472">Membrane</keyword>
<evidence type="ECO:0000313" key="4">
    <source>
        <dbReference type="Proteomes" id="UP001244011"/>
    </source>
</evidence>
<organism evidence="3 4">
    <name type="scientific">Phialemonium atrogriseum</name>
    <dbReference type="NCBI Taxonomy" id="1093897"/>
    <lineage>
        <taxon>Eukaryota</taxon>
        <taxon>Fungi</taxon>
        <taxon>Dikarya</taxon>
        <taxon>Ascomycota</taxon>
        <taxon>Pezizomycotina</taxon>
        <taxon>Sordariomycetes</taxon>
        <taxon>Sordariomycetidae</taxon>
        <taxon>Cephalothecales</taxon>
        <taxon>Cephalothecaceae</taxon>
        <taxon>Phialemonium</taxon>
    </lineage>
</organism>
<reference evidence="3" key="1">
    <citation type="submission" date="2023-06" db="EMBL/GenBank/DDBJ databases">
        <title>Genome-scale phylogeny and comparative genomics of the fungal order Sordariales.</title>
        <authorList>
            <consortium name="Lawrence Berkeley National Laboratory"/>
            <person name="Hensen N."/>
            <person name="Bonometti L."/>
            <person name="Westerberg I."/>
            <person name="Brannstrom I.O."/>
            <person name="Guillou S."/>
            <person name="Cros-Aarteil S."/>
            <person name="Calhoun S."/>
            <person name="Haridas S."/>
            <person name="Kuo A."/>
            <person name="Mondo S."/>
            <person name="Pangilinan J."/>
            <person name="Riley R."/>
            <person name="Labutti K."/>
            <person name="Andreopoulos B."/>
            <person name="Lipzen A."/>
            <person name="Chen C."/>
            <person name="Yanf M."/>
            <person name="Daum C."/>
            <person name="Ng V."/>
            <person name="Clum A."/>
            <person name="Steindorff A."/>
            <person name="Ohm R."/>
            <person name="Martin F."/>
            <person name="Silar P."/>
            <person name="Natvig D."/>
            <person name="Lalanne C."/>
            <person name="Gautier V."/>
            <person name="Ament-Velasquez S.L."/>
            <person name="Kruys A."/>
            <person name="Hutchinson M.I."/>
            <person name="Powell A.J."/>
            <person name="Barry K."/>
            <person name="Miller A.N."/>
            <person name="Grigoriev I.V."/>
            <person name="Debuchy R."/>
            <person name="Gladieux P."/>
            <person name="Thoren M.H."/>
            <person name="Johannesson H."/>
        </authorList>
    </citation>
    <scope>NUCLEOTIDE SEQUENCE</scope>
    <source>
        <strain evidence="3">8032-3</strain>
    </source>
</reference>
<name>A0AAJ0C612_9PEZI</name>
<feature type="region of interest" description="Disordered" evidence="1">
    <location>
        <begin position="111"/>
        <end position="146"/>
    </location>
</feature>
<evidence type="ECO:0000256" key="1">
    <source>
        <dbReference type="SAM" id="MobiDB-lite"/>
    </source>
</evidence>
<comment type="caution">
    <text evidence="3">The sequence shown here is derived from an EMBL/GenBank/DDBJ whole genome shotgun (WGS) entry which is preliminary data.</text>
</comment>
<feature type="compositionally biased region" description="Low complexity" evidence="1">
    <location>
        <begin position="456"/>
        <end position="482"/>
    </location>
</feature>
<feature type="region of interest" description="Disordered" evidence="1">
    <location>
        <begin position="682"/>
        <end position="746"/>
    </location>
</feature>
<feature type="transmembrane region" description="Helical" evidence="2">
    <location>
        <begin position="505"/>
        <end position="527"/>
    </location>
</feature>
<dbReference type="PANTHER" id="PTHR12943:SF27">
    <property type="entry name" value="HOMOCYSTEINE-INDUCED ENDOPLASMIC RETICULUM PROTEIN, ISOFORM A"/>
    <property type="match status" value="1"/>
</dbReference>
<dbReference type="GeneID" id="85312880"/>
<keyword evidence="2" id="KW-0812">Transmembrane</keyword>
<feature type="region of interest" description="Disordered" evidence="1">
    <location>
        <begin position="350"/>
        <end position="396"/>
    </location>
</feature>
<evidence type="ECO:0000313" key="3">
    <source>
        <dbReference type="EMBL" id="KAK1770620.1"/>
    </source>
</evidence>
<dbReference type="InterPro" id="IPR039751">
    <property type="entry name" value="HERPUD1/2"/>
</dbReference>
<sequence length="746" mass="79717">MAETTEASSSQGPLQDAASQTVNLQVLSPSVGVNRPLTFPGIPAVTTVRQLKEKIRDTLPTKPADDQQRLIHRGRLLARDSEALQDVFGTEALRSGDQQTLHLVLRDLSEPRASSQQPTPIRGHSPAPGTLPNRPAETQLPPHPQTAHARLGLATPVQTFPNAQVPIPEFARPSLASQMQMMQHQHEAMVHQTTVQWMNQIQREAGYRQLLNQHQRERAAMGMHGVQDANPQGPGSGDNLSGRNSPAIGQPVHVTREVIGPNGQYWRMTMGDTAVGSRTNSPQPGPLPAGRGPLVPAEVHHIIRNADANQATRAMTNAMHRSASGASLANMANINAPIQPIAPGVTVPMFPNGSRHGSRTATPDPFIRTPSHGSTSAPSASQNNLETQPSPAQPEVYILSSPSGPRALLINSASEAYYTPALRPSAPRTLRANISIRQPGVQNVTFIPQIHVSRNQAQPQGQHGQVVQAQQPQPQGQNGNPGRDPVAQRIPVVVPIQPHAHNPGIGALMVVAWPHIWLVIRLTAFVWWFTASDTSWSRWWAVVAIAIAVFAVNTGLMNGVANRAWEPLRRHLEGLIPFADPAAARDDPEPTPAPQPAHETETPTATATATATATEPGEGAPLLERPDPAATAARLVAERQNANANRLLDRVRRLERAGLLFLASIAPGVAERHIAHLEAQERAERERREAEEEAAATAAREAAESEAEAAAAVEAAAEAPDAAPDAMADGGGIQQGGGETGEQLVV</sequence>
<dbReference type="AlphaFoldDB" id="A0AAJ0C612"/>
<feature type="compositionally biased region" description="Low complexity" evidence="1">
    <location>
        <begin position="708"/>
        <end position="723"/>
    </location>
</feature>